<evidence type="ECO:0000256" key="3">
    <source>
        <dbReference type="ARBA" id="ARBA00004286"/>
    </source>
</evidence>
<evidence type="ECO:0000256" key="11">
    <source>
        <dbReference type="ARBA" id="ARBA00022839"/>
    </source>
</evidence>
<evidence type="ECO:0000256" key="9">
    <source>
        <dbReference type="ARBA" id="ARBA00022763"/>
    </source>
</evidence>
<evidence type="ECO:0000256" key="1">
    <source>
        <dbReference type="ARBA" id="ARBA00001936"/>
    </source>
</evidence>
<dbReference type="InterPro" id="IPR003701">
    <property type="entry name" value="Mre11"/>
</dbReference>
<dbReference type="Pfam" id="PF00149">
    <property type="entry name" value="Metallophos"/>
    <property type="match status" value="1"/>
</dbReference>
<evidence type="ECO:0000256" key="10">
    <source>
        <dbReference type="ARBA" id="ARBA00022801"/>
    </source>
</evidence>
<evidence type="ECO:0000256" key="2">
    <source>
        <dbReference type="ARBA" id="ARBA00004123"/>
    </source>
</evidence>
<dbReference type="Pfam" id="PF04152">
    <property type="entry name" value="Mre11_DNA_bind"/>
    <property type="match status" value="1"/>
</dbReference>
<evidence type="ECO:0000256" key="6">
    <source>
        <dbReference type="ARBA" id="ARBA00022722"/>
    </source>
</evidence>
<dbReference type="InterPro" id="IPR041796">
    <property type="entry name" value="Mre11_N"/>
</dbReference>
<feature type="region of interest" description="Disordered" evidence="18">
    <location>
        <begin position="522"/>
        <end position="648"/>
    </location>
</feature>
<keyword evidence="8 16" id="KW-0255">Endonuclease</keyword>
<evidence type="ECO:0000256" key="14">
    <source>
        <dbReference type="ARBA" id="ARBA00023242"/>
    </source>
</evidence>
<keyword evidence="12 16" id="KW-0234">DNA repair</keyword>
<dbReference type="GeneID" id="109400870"/>
<keyword evidence="11 16" id="KW-0269">Exonuclease</keyword>
<dbReference type="Gene3D" id="3.60.21.10">
    <property type="match status" value="1"/>
</dbReference>
<comment type="similarity">
    <text evidence="4 16 17">Belongs to the MRE11/RAD32 family.</text>
</comment>
<dbReference type="SMART" id="SM01347">
    <property type="entry name" value="Mre11_DNA_bind"/>
    <property type="match status" value="1"/>
</dbReference>
<evidence type="ECO:0000256" key="12">
    <source>
        <dbReference type="ARBA" id="ARBA00023204"/>
    </source>
</evidence>
<keyword evidence="6 16" id="KW-0540">Nuclease</keyword>
<dbReference type="InterPro" id="IPR029052">
    <property type="entry name" value="Metallo-depent_PP-like"/>
</dbReference>
<protein>
    <recommendedName>
        <fullName evidence="16">Double-strand break repair protein</fullName>
    </recommendedName>
</protein>
<dbReference type="InterPro" id="IPR038487">
    <property type="entry name" value="Mre11_capping_dom"/>
</dbReference>
<dbReference type="PANTHER" id="PTHR10139:SF1">
    <property type="entry name" value="DOUBLE-STRAND BREAK REPAIR PROTEIN MRE11"/>
    <property type="match status" value="1"/>
</dbReference>
<dbReference type="InterPro" id="IPR007281">
    <property type="entry name" value="Mre11_DNA-bd"/>
</dbReference>
<evidence type="ECO:0000256" key="18">
    <source>
        <dbReference type="SAM" id="MobiDB-lite"/>
    </source>
</evidence>
<keyword evidence="5" id="KW-0158">Chromosome</keyword>
<keyword evidence="9 16" id="KW-0227">DNA damage</keyword>
<dbReference type="PANTHER" id="PTHR10139">
    <property type="entry name" value="DOUBLE-STRAND BREAK REPAIR PROTEIN MRE11"/>
    <property type="match status" value="1"/>
</dbReference>
<keyword evidence="10 16" id="KW-0378">Hydrolase</keyword>
<reference evidence="20" key="2">
    <citation type="submission" date="2025-05" db="UniProtKB">
        <authorList>
            <consortium name="EnsemblMetazoa"/>
        </authorList>
    </citation>
    <scope>IDENTIFICATION</scope>
    <source>
        <strain evidence="20">Foshan</strain>
    </source>
</reference>
<keyword evidence="14 16" id="KW-0539">Nucleus</keyword>
<dbReference type="SUPFAM" id="SSF56300">
    <property type="entry name" value="Metallo-dependent phosphatases"/>
    <property type="match status" value="1"/>
</dbReference>
<reference evidence="21" key="1">
    <citation type="journal article" date="2015" name="Proc. Natl. Acad. Sci. U.S.A.">
        <title>Genome sequence of the Asian Tiger mosquito, Aedes albopictus, reveals insights into its biology, genetics, and evolution.</title>
        <authorList>
            <person name="Chen X.G."/>
            <person name="Jiang X."/>
            <person name="Gu J."/>
            <person name="Xu M."/>
            <person name="Wu Y."/>
            <person name="Deng Y."/>
            <person name="Zhang C."/>
            <person name="Bonizzoni M."/>
            <person name="Dermauw W."/>
            <person name="Vontas J."/>
            <person name="Armbruster P."/>
            <person name="Huang X."/>
            <person name="Yang Y."/>
            <person name="Zhang H."/>
            <person name="He W."/>
            <person name="Peng H."/>
            <person name="Liu Y."/>
            <person name="Wu K."/>
            <person name="Chen J."/>
            <person name="Lirakis M."/>
            <person name="Topalis P."/>
            <person name="Van Leeuwen T."/>
            <person name="Hall A.B."/>
            <person name="Jiang X."/>
            <person name="Thorpe C."/>
            <person name="Mueller R.L."/>
            <person name="Sun C."/>
            <person name="Waterhouse R.M."/>
            <person name="Yan G."/>
            <person name="Tu Z.J."/>
            <person name="Fang X."/>
            <person name="James A.A."/>
        </authorList>
    </citation>
    <scope>NUCLEOTIDE SEQUENCE [LARGE SCALE GENOMIC DNA]</scope>
    <source>
        <strain evidence="21">Foshan</strain>
    </source>
</reference>
<comment type="function">
    <text evidence="16">Core component of the MRN complex, which plays a central role in double-strand break (DSB) repair, DNA recombination, maintenance of telomere integrity and meiosis. The MRN complex is involved in the repair of DNA double-strand breaks (DSBs) via homologous recombination (HR), an error-free mechanism which primarily occurs during S and G2 phases. The complex (1) mediates the end resection of damaged DNA, which generates proper single-stranded DNA, a key initial steps in HR, and is (2) required for the recruitment of other repair factors and efficient activation of ATM and ATR upon DNA damage. Within the MRN complex, MRE11 possesses both single-strand endonuclease activity and double-strand-specific 3'-5' exonuclease activity. MRE11 first endonucleolytically cleaves the 5' strand at DNA DSB ends to prevent non-homologous end joining (NHEJ) and licence HR. It then generates a single-stranded DNA gap via 3' to 5' exonucleolytic degradation, which is required for single-strand invasion and recombination.</text>
</comment>
<dbReference type="NCBIfam" id="TIGR00583">
    <property type="entry name" value="mre11"/>
    <property type="match status" value="1"/>
</dbReference>
<keyword evidence="21" id="KW-1185">Reference proteome</keyword>
<evidence type="ECO:0000313" key="21">
    <source>
        <dbReference type="Proteomes" id="UP000069940"/>
    </source>
</evidence>
<keyword evidence="7" id="KW-0479">Metal-binding</keyword>
<evidence type="ECO:0000259" key="19">
    <source>
        <dbReference type="SMART" id="SM01347"/>
    </source>
</evidence>
<evidence type="ECO:0000256" key="4">
    <source>
        <dbReference type="ARBA" id="ARBA00009028"/>
    </source>
</evidence>
<evidence type="ECO:0000256" key="17">
    <source>
        <dbReference type="RuleBase" id="RU003447"/>
    </source>
</evidence>
<evidence type="ECO:0000256" key="16">
    <source>
        <dbReference type="PIRNR" id="PIRNR000882"/>
    </source>
</evidence>
<dbReference type="PIRSF" id="PIRSF000882">
    <property type="entry name" value="DSB_repair_MRE11"/>
    <property type="match status" value="1"/>
</dbReference>
<comment type="cofactor">
    <cofactor evidence="1 16">
        <name>Mn(2+)</name>
        <dbReference type="ChEBI" id="CHEBI:29035"/>
    </cofactor>
</comment>
<feature type="compositionally biased region" description="Low complexity" evidence="18">
    <location>
        <begin position="585"/>
        <end position="595"/>
    </location>
</feature>
<evidence type="ECO:0000256" key="13">
    <source>
        <dbReference type="ARBA" id="ARBA00023211"/>
    </source>
</evidence>
<evidence type="ECO:0000256" key="7">
    <source>
        <dbReference type="ARBA" id="ARBA00022723"/>
    </source>
</evidence>
<dbReference type="InterPro" id="IPR004843">
    <property type="entry name" value="Calcineurin-like_PHP"/>
</dbReference>
<proteinExistence type="inferred from homology"/>
<dbReference type="RefSeq" id="XP_019528900.3">
    <property type="nucleotide sequence ID" value="XM_019673355.3"/>
</dbReference>
<dbReference type="EnsemblMetazoa" id="AALFPA23_008270.R11144">
    <property type="protein sequence ID" value="AALFPA23_008270.P11144"/>
    <property type="gene ID" value="AALFPA23_008270"/>
</dbReference>
<comment type="subcellular location">
    <subcellularLocation>
        <location evidence="3">Chromosome</location>
    </subcellularLocation>
    <subcellularLocation>
        <location evidence="2 16">Nucleus</location>
    </subcellularLocation>
</comment>
<evidence type="ECO:0000256" key="15">
    <source>
        <dbReference type="ARBA" id="ARBA00023254"/>
    </source>
</evidence>
<keyword evidence="15 16" id="KW-0469">Meiosis</keyword>
<name>A0ABM1YDX0_AEDAL</name>
<dbReference type="CDD" id="cd00840">
    <property type="entry name" value="MPP_Mre11_N"/>
    <property type="match status" value="1"/>
</dbReference>
<dbReference type="Proteomes" id="UP000069940">
    <property type="component" value="Unassembled WGS sequence"/>
</dbReference>
<feature type="compositionally biased region" description="Gly residues" evidence="18">
    <location>
        <begin position="575"/>
        <end position="584"/>
    </location>
</feature>
<feature type="domain" description="Mre11 DNA-binding" evidence="19">
    <location>
        <begin position="295"/>
        <end position="465"/>
    </location>
</feature>
<keyword evidence="13 16" id="KW-0464">Manganese</keyword>
<feature type="compositionally biased region" description="Low complexity" evidence="18">
    <location>
        <begin position="562"/>
        <end position="574"/>
    </location>
</feature>
<dbReference type="Gene3D" id="3.30.110.110">
    <property type="entry name" value="Mre11, capping domain"/>
    <property type="match status" value="1"/>
</dbReference>
<evidence type="ECO:0000256" key="5">
    <source>
        <dbReference type="ARBA" id="ARBA00022454"/>
    </source>
</evidence>
<sequence length="648" mass="72505">MSETTPNSTIDPEDTIKILVASDIHLGYNEKDVIRGEDSFIAFEEVLQHALENDVDAIILGGDLFHIANPSTNTLNRCSRLLKTYLLGDKPIKLEFLSDQNENFLESLNRTVNYEDPNMNIAIPVFTIHGNHDDPSGFGRISSLDLLSTNGYVNYFGKWTDLTKINISPILLKKGESKMALYGLSYISDARLARLFNEAKVFLEKPEDSDWFNVMVVHQNRADRGPKNYLPEKSLPGFLDLVIWGHEHDCRIIPEENPNKKFFVTQPGSTVATSLAEGEALDKCCGILSIHKSLFRLDPIRLQTVRPFIFESINMAEYFDELGLDEGDVQQKMQNFAAEKIENMIKRAEEKLTGNEKQPKVPLIRLRLDITDVEQQFNAIRFGQQYSGRVANPQDMIVFKRKITKAKDELKPLDKDALLEAYENQREATANRAEEVVDRYFKEADEDKQLELLCSKSMSELTKRMVDYEDDDAADSIIKFYERQVLKHLEGQAVNEDNIEEILEGFRSKERDTYNDMLKMLDSRSQKGPPANDQPRPSAQDSDEDLDVKPKANSASVFAPLSTTAAGATTTTTRGGKGSRGGRGSRSTAAAASGSSGRGRGRGRGASNSSTSKIDSFLTHTAKPAASSRASSRNISKVVYISDEDDDE</sequence>
<evidence type="ECO:0000313" key="20">
    <source>
        <dbReference type="EnsemblMetazoa" id="AALFPA23_008270.P11144"/>
    </source>
</evidence>
<accession>A0ABM1YDX0</accession>
<organism evidence="20 21">
    <name type="scientific">Aedes albopictus</name>
    <name type="common">Asian tiger mosquito</name>
    <name type="synonym">Stegomyia albopicta</name>
    <dbReference type="NCBI Taxonomy" id="7160"/>
    <lineage>
        <taxon>Eukaryota</taxon>
        <taxon>Metazoa</taxon>
        <taxon>Ecdysozoa</taxon>
        <taxon>Arthropoda</taxon>
        <taxon>Hexapoda</taxon>
        <taxon>Insecta</taxon>
        <taxon>Pterygota</taxon>
        <taxon>Neoptera</taxon>
        <taxon>Endopterygota</taxon>
        <taxon>Diptera</taxon>
        <taxon>Nematocera</taxon>
        <taxon>Culicoidea</taxon>
        <taxon>Culicidae</taxon>
        <taxon>Culicinae</taxon>
        <taxon>Aedini</taxon>
        <taxon>Aedes</taxon>
        <taxon>Stegomyia</taxon>
    </lineage>
</organism>
<evidence type="ECO:0000256" key="8">
    <source>
        <dbReference type="ARBA" id="ARBA00022759"/>
    </source>
</evidence>